<dbReference type="Proteomes" id="UP000796761">
    <property type="component" value="Unassembled WGS sequence"/>
</dbReference>
<dbReference type="OrthoDB" id="9838443at2759"/>
<evidence type="ECO:0000313" key="3">
    <source>
        <dbReference type="Proteomes" id="UP000796761"/>
    </source>
</evidence>
<comment type="caution">
    <text evidence="2">The sequence shown here is derived from an EMBL/GenBank/DDBJ whole genome shotgun (WGS) entry which is preliminary data.</text>
</comment>
<sequence>MGELSQLECWVAKQANLTSNALTDLLSEERITRQATLQNRAAIDYLLLLHQHTCEEFEGLCCFNLTSKAEDIQKSIVQIRDMVGSIKKETGGWLDNLFDKWGISSWSGSILQTCLTVVFILFIISIAFALIKKLLLKIISENTSPSVNHLETGPSEDIELEELESALRQLEELRTGARDEETAI</sequence>
<keyword evidence="1" id="KW-0812">Transmembrane</keyword>
<keyword evidence="3" id="KW-1185">Reference proteome</keyword>
<keyword evidence="1" id="KW-1133">Transmembrane helix</keyword>
<dbReference type="Gene3D" id="1.10.287.210">
    <property type="match status" value="1"/>
</dbReference>
<keyword evidence="1" id="KW-0472">Membrane</keyword>
<organism evidence="2 3">
    <name type="scientific">Zosterops borbonicus</name>
    <dbReference type="NCBI Taxonomy" id="364589"/>
    <lineage>
        <taxon>Eukaryota</taxon>
        <taxon>Metazoa</taxon>
        <taxon>Chordata</taxon>
        <taxon>Craniata</taxon>
        <taxon>Vertebrata</taxon>
        <taxon>Euteleostomi</taxon>
        <taxon>Archelosauria</taxon>
        <taxon>Archosauria</taxon>
        <taxon>Dinosauria</taxon>
        <taxon>Saurischia</taxon>
        <taxon>Theropoda</taxon>
        <taxon>Coelurosauria</taxon>
        <taxon>Aves</taxon>
        <taxon>Neognathae</taxon>
        <taxon>Neoaves</taxon>
        <taxon>Telluraves</taxon>
        <taxon>Australaves</taxon>
        <taxon>Passeriformes</taxon>
        <taxon>Sylvioidea</taxon>
        <taxon>Zosteropidae</taxon>
        <taxon>Zosterops</taxon>
    </lineage>
</organism>
<name>A0A8K1G7K3_9PASS</name>
<evidence type="ECO:0000313" key="2">
    <source>
        <dbReference type="EMBL" id="TRZ13227.1"/>
    </source>
</evidence>
<dbReference type="AlphaFoldDB" id="A0A8K1G7K3"/>
<dbReference type="SUPFAM" id="SSF58069">
    <property type="entry name" value="Virus ectodomain"/>
    <property type="match status" value="1"/>
</dbReference>
<accession>A0A8K1G7K3</accession>
<proteinExistence type="predicted"/>
<dbReference type="EMBL" id="SWJQ01000526">
    <property type="protein sequence ID" value="TRZ13227.1"/>
    <property type="molecule type" value="Genomic_DNA"/>
</dbReference>
<protein>
    <recommendedName>
        <fullName evidence="4">Envelope glycoprotein</fullName>
    </recommendedName>
</protein>
<reference evidence="2" key="1">
    <citation type="submission" date="2019-04" db="EMBL/GenBank/DDBJ databases">
        <title>Genome assembly of Zosterops borbonicus 15179.</title>
        <authorList>
            <person name="Leroy T."/>
            <person name="Anselmetti Y."/>
            <person name="Tilak M.-K."/>
            <person name="Nabholz B."/>
        </authorList>
    </citation>
    <scope>NUCLEOTIDE SEQUENCE</scope>
    <source>
        <strain evidence="2">HGM_15179</strain>
        <tissue evidence="2">Muscle</tissue>
    </source>
</reference>
<gene>
    <name evidence="2" type="ORF">HGM15179_013881</name>
</gene>
<feature type="transmembrane region" description="Helical" evidence="1">
    <location>
        <begin position="110"/>
        <end position="131"/>
    </location>
</feature>
<evidence type="ECO:0008006" key="4">
    <source>
        <dbReference type="Google" id="ProtNLM"/>
    </source>
</evidence>
<evidence type="ECO:0000256" key="1">
    <source>
        <dbReference type="SAM" id="Phobius"/>
    </source>
</evidence>